<dbReference type="OrthoDB" id="9811616at2"/>
<dbReference type="InterPro" id="IPR023808">
    <property type="entry name" value="Nitrile_Hydratase_acc_put"/>
</dbReference>
<dbReference type="EMBL" id="CP011568">
    <property type="protein sequence ID" value="AKJ67599.1"/>
    <property type="molecule type" value="Genomic_DNA"/>
</dbReference>
<dbReference type="Proteomes" id="UP000036700">
    <property type="component" value="Chromosome"/>
</dbReference>
<evidence type="ECO:0000313" key="2">
    <source>
        <dbReference type="EMBL" id="AKJ67599.1"/>
    </source>
</evidence>
<protein>
    <submittedName>
        <fullName evidence="2">Nitrile hydratase</fullName>
    </submittedName>
</protein>
<name>A0A0G3ENL7_9BURK</name>
<dbReference type="RefSeq" id="WP_047213241.1">
    <property type="nucleotide sequence ID" value="NZ_CP011568.3"/>
</dbReference>
<dbReference type="STRING" id="445709.ABW99_04525"/>
<organism evidence="2 3">
    <name type="scientific">Pandoraea thiooxydans</name>
    <dbReference type="NCBI Taxonomy" id="445709"/>
    <lineage>
        <taxon>Bacteria</taxon>
        <taxon>Pseudomonadati</taxon>
        <taxon>Pseudomonadota</taxon>
        <taxon>Betaproteobacteria</taxon>
        <taxon>Burkholderiales</taxon>
        <taxon>Burkholderiaceae</taxon>
        <taxon>Pandoraea</taxon>
    </lineage>
</organism>
<accession>A0A0G3ENL7</accession>
<reference evidence="3" key="1">
    <citation type="submission" date="2015-06" db="EMBL/GenBank/DDBJ databases">
        <authorList>
            <person name="Lim Y.L."/>
            <person name="Ee R."/>
            <person name="Yong D."/>
            <person name="How K.Y."/>
            <person name="Yin W.F."/>
            <person name="Chan K.G."/>
        </authorList>
    </citation>
    <scope>NUCLEOTIDE SEQUENCE [LARGE SCALE GENOMIC DNA]</scope>
    <source>
        <strain evidence="3">DSM 25325</strain>
    </source>
</reference>
<feature type="domain" description="Nitrile hydratase beta subunit-like N-terminal" evidence="1">
    <location>
        <begin position="27"/>
        <end position="105"/>
    </location>
</feature>
<dbReference type="NCBIfam" id="TIGR03889">
    <property type="entry name" value="nitrile_acc"/>
    <property type="match status" value="1"/>
</dbReference>
<gene>
    <name evidence="2" type="ORF">ABW99_04525</name>
</gene>
<dbReference type="PATRIC" id="fig|445709.3.peg.970"/>
<dbReference type="Pfam" id="PF21006">
    <property type="entry name" value="NHase_beta_N"/>
    <property type="match status" value="1"/>
</dbReference>
<keyword evidence="3" id="KW-1185">Reference proteome</keyword>
<dbReference type="AlphaFoldDB" id="A0A0G3ENL7"/>
<dbReference type="KEGG" id="ptx:ABW99_04525"/>
<evidence type="ECO:0000259" key="1">
    <source>
        <dbReference type="Pfam" id="PF21006"/>
    </source>
</evidence>
<dbReference type="Gene3D" id="1.10.472.20">
    <property type="entry name" value="Nitrile hydratase, beta subunit"/>
    <property type="match status" value="1"/>
</dbReference>
<dbReference type="SUPFAM" id="SSF50090">
    <property type="entry name" value="Electron transport accessory proteins"/>
    <property type="match status" value="1"/>
</dbReference>
<dbReference type="InterPro" id="IPR049054">
    <property type="entry name" value="CN_hydtase_beta-like_N"/>
</dbReference>
<dbReference type="InterPro" id="IPR042262">
    <property type="entry name" value="CN_hydtase_beta_C"/>
</dbReference>
<sequence length="109" mass="12578">MFTRFEEYAAAAMLGEPDSPPRLDGKLFFSNRWERDVFGLALSLSKAGCFEWEAFRQCLIASIARWEALDCANQPRWDYYERFLEALLSVTESSGTLSRAELERVLAER</sequence>
<evidence type="ECO:0000313" key="3">
    <source>
        <dbReference type="Proteomes" id="UP000036700"/>
    </source>
</evidence>
<proteinExistence type="predicted"/>
<dbReference type="InterPro" id="IPR008990">
    <property type="entry name" value="Elect_transpt_acc-like_dom_sf"/>
</dbReference>